<evidence type="ECO:0000259" key="3">
    <source>
        <dbReference type="PROSITE" id="PS01031"/>
    </source>
</evidence>
<evidence type="ECO:0000313" key="5">
    <source>
        <dbReference type="Proteomes" id="UP000292235"/>
    </source>
</evidence>
<dbReference type="OrthoDB" id="3855217at2"/>
<evidence type="ECO:0000256" key="2">
    <source>
        <dbReference type="RuleBase" id="RU003616"/>
    </source>
</evidence>
<dbReference type="EMBL" id="CP036455">
    <property type="protein sequence ID" value="QBI55570.1"/>
    <property type="molecule type" value="Genomic_DNA"/>
</dbReference>
<name>A0A4P6Q5L7_9ACTN</name>
<organism evidence="4 5">
    <name type="scientific">Streptomonospora litoralis</name>
    <dbReference type="NCBI Taxonomy" id="2498135"/>
    <lineage>
        <taxon>Bacteria</taxon>
        <taxon>Bacillati</taxon>
        <taxon>Actinomycetota</taxon>
        <taxon>Actinomycetes</taxon>
        <taxon>Streptosporangiales</taxon>
        <taxon>Nocardiopsidaceae</taxon>
        <taxon>Streptomonospora</taxon>
    </lineage>
</organism>
<dbReference type="Proteomes" id="UP000292235">
    <property type="component" value="Chromosome"/>
</dbReference>
<reference evidence="4 5" key="1">
    <citation type="submission" date="2019-02" db="EMBL/GenBank/DDBJ databases">
        <authorList>
            <person name="Khodamoradi S."/>
            <person name="Hahnke R.L."/>
            <person name="Kaempfer P."/>
            <person name="Schumann P."/>
            <person name="Rohde M."/>
            <person name="Steinert M."/>
            <person name="Luzhetskyy A."/>
            <person name="Wink J."/>
            <person name="Ruckert C."/>
        </authorList>
    </citation>
    <scope>NUCLEOTIDE SEQUENCE [LARGE SCALE GENOMIC DNA]</scope>
    <source>
        <strain evidence="4 5">M2</strain>
    </source>
</reference>
<feature type="domain" description="SHSP" evidence="3">
    <location>
        <begin position="42"/>
        <end position="153"/>
    </location>
</feature>
<gene>
    <name evidence="4" type="primary">hspA</name>
    <name evidence="4" type="ORF">EKD16_19035</name>
</gene>
<dbReference type="InterPro" id="IPR002068">
    <property type="entry name" value="A-crystallin/Hsp20_dom"/>
</dbReference>
<dbReference type="InterPro" id="IPR008978">
    <property type="entry name" value="HSP20-like_chaperone"/>
</dbReference>
<dbReference type="Gene3D" id="2.60.40.790">
    <property type="match status" value="1"/>
</dbReference>
<protein>
    <submittedName>
        <fullName evidence="4">Spore protein SP21</fullName>
    </submittedName>
</protein>
<dbReference type="PANTHER" id="PTHR11527">
    <property type="entry name" value="HEAT-SHOCK PROTEIN 20 FAMILY MEMBER"/>
    <property type="match status" value="1"/>
</dbReference>
<accession>A0A4P6Q5L7</accession>
<dbReference type="RefSeq" id="WP_131099588.1">
    <property type="nucleotide sequence ID" value="NZ_CP036455.1"/>
</dbReference>
<keyword evidence="5" id="KW-1185">Reference proteome</keyword>
<dbReference type="SUPFAM" id="SSF49764">
    <property type="entry name" value="HSP20-like chaperones"/>
    <property type="match status" value="1"/>
</dbReference>
<dbReference type="AlphaFoldDB" id="A0A4P6Q5L7"/>
<dbReference type="CDD" id="cd06464">
    <property type="entry name" value="ACD_sHsps-like"/>
    <property type="match status" value="1"/>
</dbReference>
<evidence type="ECO:0000256" key="1">
    <source>
        <dbReference type="PROSITE-ProRule" id="PRU00285"/>
    </source>
</evidence>
<dbReference type="PROSITE" id="PS01031">
    <property type="entry name" value="SHSP"/>
    <property type="match status" value="1"/>
</dbReference>
<dbReference type="KEGG" id="strr:EKD16_19035"/>
<dbReference type="Pfam" id="PF00011">
    <property type="entry name" value="HSP20"/>
    <property type="match status" value="1"/>
</dbReference>
<evidence type="ECO:0000313" key="4">
    <source>
        <dbReference type="EMBL" id="QBI55570.1"/>
    </source>
</evidence>
<proteinExistence type="inferred from homology"/>
<comment type="similarity">
    <text evidence="1 2">Belongs to the small heat shock protein (HSP20) family.</text>
</comment>
<sequence length="157" mass="17521">MATKKRRTNPFRGVLDMMSEMNRISDTMSNLETGSAPTTPRGFADAWSPPTDIFARGEDLFIRCELAGVYNEDVEVSFSHGYLTVAGERKRDDTDAIYYASERFLGNFRREITLPEGTDDDDISAEFDDGLLTIRVAGAADAEGPRRIEVNSKKKGR</sequence>
<dbReference type="InterPro" id="IPR031107">
    <property type="entry name" value="Small_HSP"/>
</dbReference>